<reference evidence="4" key="1">
    <citation type="journal article" date="2017" name="Appl. Environ. Microbiol.">
        <title>Genomic analysis of Calderihabitans maritimus KKC1, a thermophilic hydrogenogenic carboxydotrophic bacterium isolated from marine sediment.</title>
        <authorList>
            <person name="Omae K."/>
            <person name="Yoneda Y."/>
            <person name="Fukuyama Y."/>
            <person name="Yoshida T."/>
            <person name="Sako Y."/>
        </authorList>
    </citation>
    <scope>NUCLEOTIDE SEQUENCE [LARGE SCALE GENOMIC DNA]</scope>
    <source>
        <strain evidence="4">KKC1</strain>
    </source>
</reference>
<dbReference type="EMBL" id="BDGJ01000018">
    <property type="protein sequence ID" value="GAW91435.1"/>
    <property type="molecule type" value="Genomic_DNA"/>
</dbReference>
<protein>
    <submittedName>
        <fullName evidence="3">Copper oxidase</fullName>
    </submittedName>
</protein>
<dbReference type="PANTHER" id="PTHR48267">
    <property type="entry name" value="CUPREDOXIN SUPERFAMILY PROTEIN"/>
    <property type="match status" value="1"/>
</dbReference>
<comment type="caution">
    <text evidence="3">The sequence shown here is derived from an EMBL/GenBank/DDBJ whole genome shotgun (WGS) entry which is preliminary data.</text>
</comment>
<dbReference type="InterPro" id="IPR045087">
    <property type="entry name" value="Cu-oxidase_fam"/>
</dbReference>
<gene>
    <name evidence="3" type="ORF">KKC1_05970</name>
</gene>
<dbReference type="GO" id="GO:0005507">
    <property type="term" value="F:copper ion binding"/>
    <property type="evidence" value="ECO:0007669"/>
    <property type="project" value="InterPro"/>
</dbReference>
<dbReference type="Proteomes" id="UP000197032">
    <property type="component" value="Unassembled WGS sequence"/>
</dbReference>
<dbReference type="AlphaFoldDB" id="A0A1Z5HQ58"/>
<proteinExistence type="inferred from homology"/>
<evidence type="ECO:0000313" key="4">
    <source>
        <dbReference type="Proteomes" id="UP000197032"/>
    </source>
</evidence>
<dbReference type="InterPro" id="IPR011707">
    <property type="entry name" value="Cu-oxidase-like_N"/>
</dbReference>
<evidence type="ECO:0000259" key="2">
    <source>
        <dbReference type="Pfam" id="PF07732"/>
    </source>
</evidence>
<evidence type="ECO:0000256" key="1">
    <source>
        <dbReference type="ARBA" id="ARBA00010609"/>
    </source>
</evidence>
<accession>A0A1Z5HQ58</accession>
<dbReference type="Gene3D" id="2.60.40.420">
    <property type="entry name" value="Cupredoxins - blue copper proteins"/>
    <property type="match status" value="2"/>
</dbReference>
<name>A0A1Z5HQ58_9FIRM</name>
<sequence>MHGGEVPSAFDGYPNAWFTAGTIRGKSFTTSLYNYPNEQQPTTLWYHDHALGITRLNVYAGLAGFYLLRDPNNHLENPELAILPTGKYEIPLVIQDRTFRLNGSLFFDKVGTNPTSIPTGHRNFLVIPLW</sequence>
<feature type="domain" description="Plastocyanin-like" evidence="2">
    <location>
        <begin position="29"/>
        <end position="72"/>
    </location>
</feature>
<dbReference type="PANTHER" id="PTHR48267:SF1">
    <property type="entry name" value="BILIRUBIN OXIDASE"/>
    <property type="match status" value="1"/>
</dbReference>
<comment type="similarity">
    <text evidence="1">Belongs to the multicopper oxidase family.</text>
</comment>
<organism evidence="3 4">
    <name type="scientific">Calderihabitans maritimus</name>
    <dbReference type="NCBI Taxonomy" id="1246530"/>
    <lineage>
        <taxon>Bacteria</taxon>
        <taxon>Bacillati</taxon>
        <taxon>Bacillota</taxon>
        <taxon>Clostridia</taxon>
        <taxon>Neomoorellales</taxon>
        <taxon>Calderihabitantaceae</taxon>
        <taxon>Calderihabitans</taxon>
    </lineage>
</organism>
<dbReference type="SUPFAM" id="SSF49503">
    <property type="entry name" value="Cupredoxins"/>
    <property type="match status" value="1"/>
</dbReference>
<keyword evidence="4" id="KW-1185">Reference proteome</keyword>
<evidence type="ECO:0000313" key="3">
    <source>
        <dbReference type="EMBL" id="GAW91435.1"/>
    </source>
</evidence>
<dbReference type="Pfam" id="PF07732">
    <property type="entry name" value="Cu-oxidase_3"/>
    <property type="match status" value="1"/>
</dbReference>
<dbReference type="InterPro" id="IPR008972">
    <property type="entry name" value="Cupredoxin"/>
</dbReference>